<evidence type="ECO:0000256" key="6">
    <source>
        <dbReference type="ARBA" id="ARBA00041184"/>
    </source>
</evidence>
<protein>
    <recommendedName>
        <fullName evidence="6">rRNA methyltransferase 2, mitochondrial</fullName>
    </recommendedName>
</protein>
<keyword evidence="5" id="KW-0949">S-adenosyl-L-methionine</keyword>
<reference evidence="8 9" key="1">
    <citation type="journal article" date="2018" name="Mol. Biol. Evol.">
        <title>Broad Genomic Sampling Reveals a Smut Pathogenic Ancestry of the Fungal Clade Ustilaginomycotina.</title>
        <authorList>
            <person name="Kijpornyongpan T."/>
            <person name="Mondo S.J."/>
            <person name="Barry K."/>
            <person name="Sandor L."/>
            <person name="Lee J."/>
            <person name="Lipzen A."/>
            <person name="Pangilinan J."/>
            <person name="LaButti K."/>
            <person name="Hainaut M."/>
            <person name="Henrissat B."/>
            <person name="Grigoriev I.V."/>
            <person name="Spatafora J.W."/>
            <person name="Aime M.C."/>
        </authorList>
    </citation>
    <scope>NUCLEOTIDE SEQUENCE [LARGE SCALE GENOMIC DNA]</scope>
    <source>
        <strain evidence="8 9">MCA 5214</strain>
    </source>
</reference>
<dbReference type="OrthoDB" id="20105at2759"/>
<dbReference type="InterPro" id="IPR029063">
    <property type="entry name" value="SAM-dependent_MTases_sf"/>
</dbReference>
<dbReference type="STRING" id="1569628.A0A316UK46"/>
<dbReference type="PANTHER" id="PTHR10920">
    <property type="entry name" value="RIBOSOMAL RNA METHYLTRANSFERASE"/>
    <property type="match status" value="1"/>
</dbReference>
<dbReference type="GO" id="GO:0005739">
    <property type="term" value="C:mitochondrion"/>
    <property type="evidence" value="ECO:0007669"/>
    <property type="project" value="TreeGrafter"/>
</dbReference>
<evidence type="ECO:0000256" key="5">
    <source>
        <dbReference type="ARBA" id="ARBA00022691"/>
    </source>
</evidence>
<keyword evidence="2" id="KW-0698">rRNA processing</keyword>
<dbReference type="SUPFAM" id="SSF53335">
    <property type="entry name" value="S-adenosyl-L-methionine-dependent methyltransferases"/>
    <property type="match status" value="1"/>
</dbReference>
<evidence type="ECO:0000256" key="4">
    <source>
        <dbReference type="ARBA" id="ARBA00022679"/>
    </source>
</evidence>
<evidence type="ECO:0000256" key="1">
    <source>
        <dbReference type="ARBA" id="ARBA00009258"/>
    </source>
</evidence>
<organism evidence="8 9">
    <name type="scientific">Jaminaea rosea</name>
    <dbReference type="NCBI Taxonomy" id="1569628"/>
    <lineage>
        <taxon>Eukaryota</taxon>
        <taxon>Fungi</taxon>
        <taxon>Dikarya</taxon>
        <taxon>Basidiomycota</taxon>
        <taxon>Ustilaginomycotina</taxon>
        <taxon>Exobasidiomycetes</taxon>
        <taxon>Microstromatales</taxon>
        <taxon>Microstromatales incertae sedis</taxon>
        <taxon>Jaminaea</taxon>
    </lineage>
</organism>
<dbReference type="InterPro" id="IPR002877">
    <property type="entry name" value="RNA_MeTrfase_FtsJ_dom"/>
</dbReference>
<dbReference type="AlphaFoldDB" id="A0A316UK46"/>
<dbReference type="GeneID" id="37026381"/>
<feature type="domain" description="Ribosomal RNA methyltransferase FtsJ" evidence="7">
    <location>
        <begin position="51"/>
        <end position="256"/>
    </location>
</feature>
<evidence type="ECO:0000259" key="7">
    <source>
        <dbReference type="Pfam" id="PF01728"/>
    </source>
</evidence>
<dbReference type="PANTHER" id="PTHR10920:SF18">
    <property type="entry name" value="RRNA METHYLTRANSFERASE 2, MITOCHONDRIAL"/>
    <property type="match status" value="1"/>
</dbReference>
<dbReference type="RefSeq" id="XP_025360284.1">
    <property type="nucleotide sequence ID" value="XM_025504558.1"/>
</dbReference>
<dbReference type="Gene3D" id="3.40.50.150">
    <property type="entry name" value="Vaccinia Virus protein VP39"/>
    <property type="match status" value="1"/>
</dbReference>
<keyword evidence="3" id="KW-0489">Methyltransferase</keyword>
<evidence type="ECO:0000313" key="9">
    <source>
        <dbReference type="Proteomes" id="UP000245884"/>
    </source>
</evidence>
<dbReference type="EMBL" id="KZ819675">
    <property type="protein sequence ID" value="PWN25672.1"/>
    <property type="molecule type" value="Genomic_DNA"/>
</dbReference>
<sequence length="275" mass="30160">MAKKAKNARHRANRRIGRAARRDLEDAYVTARNDEHVAQSLGLPSTPGGWLTRAAFKLFELDEKCRFLTPQGKRQTIPKVVVDLGAAPGGWTQMAQSAAEGDGDSRGSIAPPTLFALDKLPLAPELAYQEGVNFIQGDFLDFEVQDHLSSRIHAVTNIPLDQPGVDVVLSDMMANTSGNRITNTAASLSLVMAAHHFCLRNLKVGPHSWLVIKVFQSEEAMRWRKAVLERCFDSVGTHRAKTSRVTSPEVYWVCRGHRGGGHGALEEAGNHESGF</sequence>
<dbReference type="InterPro" id="IPR050082">
    <property type="entry name" value="RNA_methyltr_RlmE"/>
</dbReference>
<comment type="similarity">
    <text evidence="1">Belongs to the class I-like SAM-binding methyltransferase superfamily. RNA methyltransferase RlmE family.</text>
</comment>
<name>A0A316UK46_9BASI</name>
<dbReference type="Pfam" id="PF01728">
    <property type="entry name" value="FtsJ"/>
    <property type="match status" value="1"/>
</dbReference>
<proteinExistence type="inferred from homology"/>
<keyword evidence="4" id="KW-0808">Transferase</keyword>
<keyword evidence="9" id="KW-1185">Reference proteome</keyword>
<accession>A0A316UK46</accession>
<gene>
    <name evidence="8" type="ORF">BDZ90DRAFT_223089</name>
</gene>
<evidence type="ECO:0000313" key="8">
    <source>
        <dbReference type="EMBL" id="PWN25672.1"/>
    </source>
</evidence>
<evidence type="ECO:0000256" key="3">
    <source>
        <dbReference type="ARBA" id="ARBA00022603"/>
    </source>
</evidence>
<dbReference type="GO" id="GO:0008650">
    <property type="term" value="F:rRNA (uridine-2'-O-)-methyltransferase activity"/>
    <property type="evidence" value="ECO:0007669"/>
    <property type="project" value="TreeGrafter"/>
</dbReference>
<evidence type="ECO:0000256" key="2">
    <source>
        <dbReference type="ARBA" id="ARBA00022552"/>
    </source>
</evidence>
<dbReference type="Proteomes" id="UP000245884">
    <property type="component" value="Unassembled WGS sequence"/>
</dbReference>